<gene>
    <name evidence="1" type="ORF">DY000_02010175</name>
</gene>
<comment type="caution">
    <text evidence="1">The sequence shown here is derived from an EMBL/GenBank/DDBJ whole genome shotgun (WGS) entry which is preliminary data.</text>
</comment>
<proteinExistence type="predicted"/>
<evidence type="ECO:0000313" key="2">
    <source>
        <dbReference type="Proteomes" id="UP000266723"/>
    </source>
</evidence>
<protein>
    <submittedName>
        <fullName evidence="1">Uncharacterized protein</fullName>
    </submittedName>
</protein>
<dbReference type="InterPro" id="IPR027408">
    <property type="entry name" value="PNPase/RNase_PH_dom_sf"/>
</dbReference>
<dbReference type="EMBL" id="QGKV02000832">
    <property type="protein sequence ID" value="KAF3550857.1"/>
    <property type="molecule type" value="Genomic_DNA"/>
</dbReference>
<dbReference type="SUPFAM" id="SSF54211">
    <property type="entry name" value="Ribosomal protein S5 domain 2-like"/>
    <property type="match status" value="1"/>
</dbReference>
<accession>A0ABQ7CH95</accession>
<dbReference type="Proteomes" id="UP000266723">
    <property type="component" value="Unassembled WGS sequence"/>
</dbReference>
<evidence type="ECO:0000313" key="1">
    <source>
        <dbReference type="EMBL" id="KAF3550857.1"/>
    </source>
</evidence>
<name>A0ABQ7CH95_BRACR</name>
<reference evidence="1 2" key="1">
    <citation type="journal article" date="2020" name="BMC Genomics">
        <title>Intraspecific diversification of the crop wild relative Brassica cretica Lam. using demographic model selection.</title>
        <authorList>
            <person name="Kioukis A."/>
            <person name="Michalopoulou V.A."/>
            <person name="Briers L."/>
            <person name="Pirintsos S."/>
            <person name="Studholme D.J."/>
            <person name="Pavlidis P."/>
            <person name="Sarris P.F."/>
        </authorList>
    </citation>
    <scope>NUCLEOTIDE SEQUENCE [LARGE SCALE GENOMIC DNA]</scope>
    <source>
        <strain evidence="2">cv. PFS-1207/04</strain>
    </source>
</reference>
<dbReference type="Gene3D" id="3.30.230.70">
    <property type="entry name" value="GHMP Kinase, N-terminal domain"/>
    <property type="match status" value="1"/>
</dbReference>
<keyword evidence="2" id="KW-1185">Reference proteome</keyword>
<dbReference type="InterPro" id="IPR020568">
    <property type="entry name" value="Ribosomal_Su5_D2-typ_SF"/>
</dbReference>
<organism evidence="1 2">
    <name type="scientific">Brassica cretica</name>
    <name type="common">Mustard</name>
    <dbReference type="NCBI Taxonomy" id="69181"/>
    <lineage>
        <taxon>Eukaryota</taxon>
        <taxon>Viridiplantae</taxon>
        <taxon>Streptophyta</taxon>
        <taxon>Embryophyta</taxon>
        <taxon>Tracheophyta</taxon>
        <taxon>Spermatophyta</taxon>
        <taxon>Magnoliopsida</taxon>
        <taxon>eudicotyledons</taxon>
        <taxon>Gunneridae</taxon>
        <taxon>Pentapetalae</taxon>
        <taxon>rosids</taxon>
        <taxon>malvids</taxon>
        <taxon>Brassicales</taxon>
        <taxon>Brassicaceae</taxon>
        <taxon>Brassiceae</taxon>
        <taxon>Brassica</taxon>
    </lineage>
</organism>
<sequence length="306" mass="34690">MEQLLRPPILEGNEIELRPSGEVLTRRCSQPIEYLDRAWIKSMSNKPDDSHGFFMERLLKLCPRIFEGSEIDLRPCGELLTLCSSLVQIGCSSQLQGLPYFLPVLSPSVLIEEAEVGERIIKFETGFIATRTKGSVILKDGGMVILATICSRRKANQPFKLMGDYREDPSARCEMPTWLGRCYVSPWERLCGSLIYRALTPLIRPHMGMTVQMVDDEKNHGSMLCHMDGTTVRPSGVLQNNSSLKLTSSRYFKKQKLRLSSLDNIRCNSIGSYAVFCPFRCQVPRKYFHQTALNILNVCHQPLVNL</sequence>